<organism evidence="2 3">
    <name type="scientific">Phlyctema vagabunda</name>
    <dbReference type="NCBI Taxonomy" id="108571"/>
    <lineage>
        <taxon>Eukaryota</taxon>
        <taxon>Fungi</taxon>
        <taxon>Dikarya</taxon>
        <taxon>Ascomycota</taxon>
        <taxon>Pezizomycotina</taxon>
        <taxon>Leotiomycetes</taxon>
        <taxon>Helotiales</taxon>
        <taxon>Dermateaceae</taxon>
        <taxon>Phlyctema</taxon>
    </lineage>
</organism>
<accession>A0ABR4P7R3</accession>
<keyword evidence="3" id="KW-1185">Reference proteome</keyword>
<comment type="caution">
    <text evidence="2">The sequence shown here is derived from an EMBL/GenBank/DDBJ whole genome shotgun (WGS) entry which is preliminary data.</text>
</comment>
<feature type="region of interest" description="Disordered" evidence="1">
    <location>
        <begin position="11"/>
        <end position="32"/>
    </location>
</feature>
<gene>
    <name evidence="2" type="ORF">PVAG01_09578</name>
</gene>
<dbReference type="EMBL" id="JBFCZG010000008">
    <property type="protein sequence ID" value="KAL3419356.1"/>
    <property type="molecule type" value="Genomic_DNA"/>
</dbReference>
<reference evidence="2 3" key="1">
    <citation type="submission" date="2024-06" db="EMBL/GenBank/DDBJ databases">
        <title>Complete genome of Phlyctema vagabunda strain 19-DSS-EL-015.</title>
        <authorList>
            <person name="Fiorenzani C."/>
        </authorList>
    </citation>
    <scope>NUCLEOTIDE SEQUENCE [LARGE SCALE GENOMIC DNA]</scope>
    <source>
        <strain evidence="2 3">19-DSS-EL-015</strain>
    </source>
</reference>
<protein>
    <submittedName>
        <fullName evidence="2">Uncharacterized protein</fullName>
    </submittedName>
</protein>
<proteinExistence type="predicted"/>
<evidence type="ECO:0000256" key="1">
    <source>
        <dbReference type="SAM" id="MobiDB-lite"/>
    </source>
</evidence>
<sequence>MVIFNAVIDHPHHRQNRRRERPGSRTRRTLSRRSAVQHAYDEGIAEARDLSLYLPSDKSKPSPLLRLNFDQSWQRWKLREAEEMALAELDRLHRERERCRLFGGEVDELDVSLCEPMLGVLMSLFGDIDYTDP</sequence>
<evidence type="ECO:0000313" key="2">
    <source>
        <dbReference type="EMBL" id="KAL3419356.1"/>
    </source>
</evidence>
<evidence type="ECO:0000313" key="3">
    <source>
        <dbReference type="Proteomes" id="UP001629113"/>
    </source>
</evidence>
<name>A0ABR4P7R3_9HELO</name>
<feature type="compositionally biased region" description="Basic residues" evidence="1">
    <location>
        <begin position="11"/>
        <end position="31"/>
    </location>
</feature>
<dbReference type="Proteomes" id="UP001629113">
    <property type="component" value="Unassembled WGS sequence"/>
</dbReference>